<feature type="transmembrane region" description="Helical" evidence="2">
    <location>
        <begin position="44"/>
        <end position="65"/>
    </location>
</feature>
<feature type="compositionally biased region" description="Polar residues" evidence="1">
    <location>
        <begin position="102"/>
        <end position="111"/>
    </location>
</feature>
<dbReference type="Proteomes" id="UP000648075">
    <property type="component" value="Unassembled WGS sequence"/>
</dbReference>
<keyword evidence="2" id="KW-0812">Transmembrane</keyword>
<evidence type="ECO:0000313" key="3">
    <source>
        <dbReference type="EMBL" id="GGZ02181.1"/>
    </source>
</evidence>
<reference evidence="3" key="2">
    <citation type="submission" date="2020-09" db="EMBL/GenBank/DDBJ databases">
        <authorList>
            <person name="Sun Q."/>
            <person name="Kim S."/>
        </authorList>
    </citation>
    <scope>NUCLEOTIDE SEQUENCE</scope>
    <source>
        <strain evidence="3">KCTC 32255</strain>
    </source>
</reference>
<organism evidence="3 4">
    <name type="scientific">Novosphingobium colocasiae</name>
    <dbReference type="NCBI Taxonomy" id="1256513"/>
    <lineage>
        <taxon>Bacteria</taxon>
        <taxon>Pseudomonadati</taxon>
        <taxon>Pseudomonadota</taxon>
        <taxon>Alphaproteobacteria</taxon>
        <taxon>Sphingomonadales</taxon>
        <taxon>Sphingomonadaceae</taxon>
        <taxon>Novosphingobium</taxon>
    </lineage>
</organism>
<dbReference type="AlphaFoldDB" id="A0A918PE22"/>
<evidence type="ECO:0008006" key="5">
    <source>
        <dbReference type="Google" id="ProtNLM"/>
    </source>
</evidence>
<name>A0A918PE22_9SPHN</name>
<proteinExistence type="predicted"/>
<keyword evidence="2" id="KW-0472">Membrane</keyword>
<evidence type="ECO:0000313" key="4">
    <source>
        <dbReference type="Proteomes" id="UP000648075"/>
    </source>
</evidence>
<keyword evidence="4" id="KW-1185">Reference proteome</keyword>
<evidence type="ECO:0000256" key="2">
    <source>
        <dbReference type="SAM" id="Phobius"/>
    </source>
</evidence>
<protein>
    <recommendedName>
        <fullName evidence="5">Lipopolysaccharide assembly protein A domain-containing protein</fullName>
    </recommendedName>
</protein>
<evidence type="ECO:0000256" key="1">
    <source>
        <dbReference type="SAM" id="MobiDB-lite"/>
    </source>
</evidence>
<dbReference type="EMBL" id="BMZA01000004">
    <property type="protein sequence ID" value="GGZ02181.1"/>
    <property type="molecule type" value="Genomic_DNA"/>
</dbReference>
<comment type="caution">
    <text evidence="3">The sequence shown here is derived from an EMBL/GenBank/DDBJ whole genome shotgun (WGS) entry which is preliminary data.</text>
</comment>
<keyword evidence="2" id="KW-1133">Transmembrane helix</keyword>
<gene>
    <name evidence="3" type="ORF">GCM10011614_16470</name>
</gene>
<sequence length="111" mass="12178">MQVIRTIGWVVLTAILVGFLVMNWGPGVPVNFWIKPSGEAGGFLWPVGVVALAFLLLGAVPMWLYQRALRWRLTRRISSLENSLRALSMPATDAPVVPTDPVATQTPLENP</sequence>
<reference evidence="3" key="1">
    <citation type="journal article" date="2014" name="Int. J. Syst. Evol. Microbiol.">
        <title>Complete genome sequence of Corynebacterium casei LMG S-19264T (=DSM 44701T), isolated from a smear-ripened cheese.</title>
        <authorList>
            <consortium name="US DOE Joint Genome Institute (JGI-PGF)"/>
            <person name="Walter F."/>
            <person name="Albersmeier A."/>
            <person name="Kalinowski J."/>
            <person name="Ruckert C."/>
        </authorList>
    </citation>
    <scope>NUCLEOTIDE SEQUENCE</scope>
    <source>
        <strain evidence="3">KCTC 32255</strain>
    </source>
</reference>
<feature type="transmembrane region" description="Helical" evidence="2">
    <location>
        <begin position="7"/>
        <end position="24"/>
    </location>
</feature>
<feature type="region of interest" description="Disordered" evidence="1">
    <location>
        <begin position="92"/>
        <end position="111"/>
    </location>
</feature>
<accession>A0A918PE22</accession>
<dbReference type="RefSeq" id="WP_189620701.1">
    <property type="nucleotide sequence ID" value="NZ_BMZA01000004.1"/>
</dbReference>